<sequence length="512" mass="58180">MINFFKKKNKPTKQKDNKGITKEPQKEIKSPKTTVDFLRESNDFKVVEYKNKKTGITFQLTFVMSLIDEKIMQESAISYLLEENFSQIEDLPHLLPISDMEITTDLSQLEPKLLNGYVLLTVENKMDKVCFFAAQKHVTRDITIPEIEFSVVGPKESFVEELSENLNLVRKKLPIKELIIEEFEVGQLSKTKVAVLYLEGITNEEDVNTIKQRISDIEIDAILDSSYIGQIISDSTYSLIPQNLDTERPDRTIAGLVEGKVVVIVDGSPHALLAPTTVIEFFSSFEDYFLNWMTSSFFRLLRVFAVVFSILMTPIYVAILTYHYELIPEDLMGILYTSRTAIPFPPLLEALFLELTIELLREAGARLPTKVGQTIGIVGGIVIGTASVEAGLTSNVLLILIGLTALASFTTPIYRMNNTIRIYRYPFLLLAQLWGLLGITFGVCLLVAELLRTTSLGRPILTPFYPLRVEDFKDSFIRLPFNRQSKRPYSLRSQNKKRFSKDKANEKKDVDE</sequence>
<dbReference type="InterPro" id="IPR050768">
    <property type="entry name" value="UPF0353/GerABKA_families"/>
</dbReference>
<dbReference type="EMBL" id="JAOUSE010000003">
    <property type="protein sequence ID" value="MCU9593198.1"/>
    <property type="molecule type" value="Genomic_DNA"/>
</dbReference>
<keyword evidence="6" id="KW-1133">Transmembrane helix</keyword>
<evidence type="ECO:0000256" key="2">
    <source>
        <dbReference type="ARBA" id="ARBA00005278"/>
    </source>
</evidence>
<reference evidence="7 8" key="1">
    <citation type="submission" date="2022-10" db="EMBL/GenBank/DDBJ databases">
        <title>Description of Fervidibacillus gen. nov. in the family Fervidibacillaceae fam. nov. with two species, Fervidibacillus albus sp. nov., and Fervidibacillus halotolerans sp. nov., isolated from tidal flat sediments.</title>
        <authorList>
            <person name="Kwon K.K."/>
            <person name="Yang S.-H."/>
        </authorList>
    </citation>
    <scope>NUCLEOTIDE SEQUENCE [LARGE SCALE GENOMIC DNA]</scope>
    <source>
        <strain evidence="7 8">DSM 23332</strain>
    </source>
</reference>
<feature type="transmembrane region" description="Helical" evidence="6">
    <location>
        <begin position="396"/>
        <end position="415"/>
    </location>
</feature>
<gene>
    <name evidence="7" type="ORF">OEV82_01855</name>
</gene>
<dbReference type="Proteomes" id="UP001208656">
    <property type="component" value="Unassembled WGS sequence"/>
</dbReference>
<organism evidence="7 8">
    <name type="scientific">Pallidibacillus thermolactis</name>
    <dbReference type="NCBI Taxonomy" id="251051"/>
    <lineage>
        <taxon>Bacteria</taxon>
        <taxon>Bacillati</taxon>
        <taxon>Bacillota</taxon>
        <taxon>Bacilli</taxon>
        <taxon>Bacillales</taxon>
        <taxon>Bacillaceae</taxon>
        <taxon>Pallidibacillus</taxon>
    </lineage>
</organism>
<accession>A0ABT2WBY7</accession>
<evidence type="ECO:0000313" key="7">
    <source>
        <dbReference type="EMBL" id="MCU9593198.1"/>
    </source>
</evidence>
<dbReference type="PANTHER" id="PTHR22550">
    <property type="entry name" value="SPORE GERMINATION PROTEIN"/>
    <property type="match status" value="1"/>
</dbReference>
<evidence type="ECO:0000256" key="6">
    <source>
        <dbReference type="SAM" id="Phobius"/>
    </source>
</evidence>
<proteinExistence type="inferred from homology"/>
<dbReference type="RefSeq" id="WP_263060812.1">
    <property type="nucleotide sequence ID" value="NZ_JAOUSE010000003.1"/>
</dbReference>
<dbReference type="InterPro" id="IPR004995">
    <property type="entry name" value="Spore_Ger"/>
</dbReference>
<keyword evidence="8" id="KW-1185">Reference proteome</keyword>
<evidence type="ECO:0000313" key="8">
    <source>
        <dbReference type="Proteomes" id="UP001208656"/>
    </source>
</evidence>
<comment type="subcellular location">
    <subcellularLocation>
        <location evidence="4">Cell membrane</location>
    </subcellularLocation>
    <subcellularLocation>
        <location evidence="1">Membrane</location>
        <topology evidence="1">Multi-pass membrane protein</topology>
    </subcellularLocation>
</comment>
<feature type="region of interest" description="Disordered" evidence="5">
    <location>
        <begin position="1"/>
        <end position="28"/>
    </location>
</feature>
<evidence type="ECO:0000256" key="1">
    <source>
        <dbReference type="ARBA" id="ARBA00004141"/>
    </source>
</evidence>
<name>A0ABT2WBY7_9BACI</name>
<dbReference type="Pfam" id="PF03323">
    <property type="entry name" value="GerA"/>
    <property type="match status" value="1"/>
</dbReference>
<feature type="transmembrane region" description="Helical" evidence="6">
    <location>
        <begin position="427"/>
        <end position="448"/>
    </location>
</feature>
<comment type="caution">
    <text evidence="7">The sequence shown here is derived from an EMBL/GenBank/DDBJ whole genome shotgun (WGS) entry which is preliminary data.</text>
</comment>
<dbReference type="PIRSF" id="PIRSF005690">
    <property type="entry name" value="GerBA"/>
    <property type="match status" value="1"/>
</dbReference>
<evidence type="ECO:0000256" key="3">
    <source>
        <dbReference type="ARBA" id="ARBA00023136"/>
    </source>
</evidence>
<keyword evidence="6" id="KW-0812">Transmembrane</keyword>
<evidence type="ECO:0000256" key="4">
    <source>
        <dbReference type="PIRNR" id="PIRNR005690"/>
    </source>
</evidence>
<evidence type="ECO:0000256" key="5">
    <source>
        <dbReference type="SAM" id="MobiDB-lite"/>
    </source>
</evidence>
<feature type="compositionally biased region" description="Basic residues" evidence="5">
    <location>
        <begin position="1"/>
        <end position="12"/>
    </location>
</feature>
<comment type="similarity">
    <text evidence="2 4">Belongs to the GerABKA family.</text>
</comment>
<feature type="compositionally biased region" description="Basic and acidic residues" evidence="5">
    <location>
        <begin position="501"/>
        <end position="512"/>
    </location>
</feature>
<protein>
    <submittedName>
        <fullName evidence="7">Spore germination protein</fullName>
    </submittedName>
</protein>
<dbReference type="PANTHER" id="PTHR22550:SF5">
    <property type="entry name" value="LEUCINE ZIPPER PROTEIN 4"/>
    <property type="match status" value="1"/>
</dbReference>
<feature type="transmembrane region" description="Helical" evidence="6">
    <location>
        <begin position="300"/>
        <end position="322"/>
    </location>
</feature>
<feature type="compositionally biased region" description="Basic and acidic residues" evidence="5">
    <location>
        <begin position="13"/>
        <end position="28"/>
    </location>
</feature>
<keyword evidence="3 4" id="KW-0472">Membrane</keyword>
<feature type="region of interest" description="Disordered" evidence="5">
    <location>
        <begin position="487"/>
        <end position="512"/>
    </location>
</feature>